<reference evidence="2" key="1">
    <citation type="journal article" date="2024" name="Gigascience">
        <title>Chromosome-level genome of the poultry shaft louse Menopon gallinae provides insight into the host-switching and adaptive evolution of parasitic lice.</title>
        <authorList>
            <person name="Xu Y."/>
            <person name="Ma L."/>
            <person name="Liu S."/>
            <person name="Liang Y."/>
            <person name="Liu Q."/>
            <person name="He Z."/>
            <person name="Tian L."/>
            <person name="Duan Y."/>
            <person name="Cai W."/>
            <person name="Li H."/>
            <person name="Song F."/>
        </authorList>
    </citation>
    <scope>NUCLEOTIDE SEQUENCE</scope>
    <source>
        <strain evidence="2">Cailab_2023a</strain>
    </source>
</reference>
<proteinExistence type="predicted"/>
<dbReference type="AlphaFoldDB" id="A0AAW2HQD3"/>
<feature type="region of interest" description="Disordered" evidence="1">
    <location>
        <begin position="206"/>
        <end position="227"/>
    </location>
</feature>
<protein>
    <recommendedName>
        <fullName evidence="3">Reverse transcriptase</fullName>
    </recommendedName>
</protein>
<feature type="region of interest" description="Disordered" evidence="1">
    <location>
        <begin position="170"/>
        <end position="189"/>
    </location>
</feature>
<name>A0AAW2HQD3_9NEOP</name>
<comment type="caution">
    <text evidence="2">The sequence shown here is derived from an EMBL/GenBank/DDBJ whole genome shotgun (WGS) entry which is preliminary data.</text>
</comment>
<evidence type="ECO:0000313" key="2">
    <source>
        <dbReference type="EMBL" id="KAL0271858.1"/>
    </source>
</evidence>
<organism evidence="2">
    <name type="scientific">Menopon gallinae</name>
    <name type="common">poultry shaft louse</name>
    <dbReference type="NCBI Taxonomy" id="328185"/>
    <lineage>
        <taxon>Eukaryota</taxon>
        <taxon>Metazoa</taxon>
        <taxon>Ecdysozoa</taxon>
        <taxon>Arthropoda</taxon>
        <taxon>Hexapoda</taxon>
        <taxon>Insecta</taxon>
        <taxon>Pterygota</taxon>
        <taxon>Neoptera</taxon>
        <taxon>Paraneoptera</taxon>
        <taxon>Psocodea</taxon>
        <taxon>Troctomorpha</taxon>
        <taxon>Phthiraptera</taxon>
        <taxon>Amblycera</taxon>
        <taxon>Menoponidae</taxon>
        <taxon>Menopon</taxon>
    </lineage>
</organism>
<accession>A0AAW2HQD3</accession>
<feature type="compositionally biased region" description="Basic and acidic residues" evidence="1">
    <location>
        <begin position="170"/>
        <end position="184"/>
    </location>
</feature>
<evidence type="ECO:0008006" key="3">
    <source>
        <dbReference type="Google" id="ProtNLM"/>
    </source>
</evidence>
<gene>
    <name evidence="2" type="ORF">PYX00_008820</name>
</gene>
<sequence length="227" mass="26047">MSFVPHIDSQLAKAQRYTENLRRLLPRYGGPSEHKRRLYKSVNESIMLYASSRRMGIGICRAFRTVSTDAIMVLSRTIPADLLVREAVRKRREGTRKKDARMKTLAEWEERWREGKNTAARTRRLIPNLTEWYGRKHGGVDYGVTQFLTGHGCFGTYFVRIRKREESRCPRCPGKEDSPEHVWDECPLGRGEGNLATEARKKGSLLEFGGGDVKKRQPVGNYSGDDE</sequence>
<dbReference type="EMBL" id="JARGDH010000004">
    <property type="protein sequence ID" value="KAL0271858.1"/>
    <property type="molecule type" value="Genomic_DNA"/>
</dbReference>
<evidence type="ECO:0000256" key="1">
    <source>
        <dbReference type="SAM" id="MobiDB-lite"/>
    </source>
</evidence>